<evidence type="ECO:0000256" key="1">
    <source>
        <dbReference type="SAM" id="Coils"/>
    </source>
</evidence>
<organism evidence="2 3">
    <name type="scientific">Bacteroides thetaiotaomicron</name>
    <dbReference type="NCBI Taxonomy" id="818"/>
    <lineage>
        <taxon>Bacteria</taxon>
        <taxon>Pseudomonadati</taxon>
        <taxon>Bacteroidota</taxon>
        <taxon>Bacteroidia</taxon>
        <taxon>Bacteroidales</taxon>
        <taxon>Bacteroidaceae</taxon>
        <taxon>Bacteroides</taxon>
    </lineage>
</organism>
<dbReference type="RefSeq" id="WP_055218020.1">
    <property type="nucleotide sequence ID" value="NZ_CZBI01000002.1"/>
</dbReference>
<sequence length="315" mass="36191">MKQEIITYLAGPRNFIQGVELYEKYGINRMLKKSFRRQGETETMKAILLEELRKLAGLSEREFKTIRRNSKQPAAVKMEPVRQEPPKMPVKYSDDLLLELAESFGVSVEELVSSDFRDKVLSMDENADRVEELEEELEEAEKRYKAAPETVTKMIRFREKFTFLNSSDCPDILKILVSDMFTAYGKYKEAFACLEATPDDVSSLSTAQEAQAVVENFIANREMWDELEYYRENGKILGKCEKVKSLSVRKGVENLSDIDIQKALNNARANLSKNKAKLEQAGDDEKKKASALAMIQKWETTKKAIEEEIEARKKK</sequence>
<accession>A0A174RAH7</accession>
<evidence type="ECO:0000313" key="2">
    <source>
        <dbReference type="EMBL" id="CUP80215.1"/>
    </source>
</evidence>
<gene>
    <name evidence="2" type="ORF">ERS852557_01726</name>
</gene>
<dbReference type="Proteomes" id="UP000095541">
    <property type="component" value="Unassembled WGS sequence"/>
</dbReference>
<dbReference type="AlphaFoldDB" id="A0A174RAH7"/>
<reference evidence="2 3" key="1">
    <citation type="submission" date="2015-09" db="EMBL/GenBank/DDBJ databases">
        <authorList>
            <consortium name="Pathogen Informatics"/>
        </authorList>
    </citation>
    <scope>NUCLEOTIDE SEQUENCE [LARGE SCALE GENOMIC DNA]</scope>
    <source>
        <strain evidence="2 3">2789STDY5834945</strain>
    </source>
</reference>
<feature type="coiled-coil region" evidence="1">
    <location>
        <begin position="261"/>
        <end position="315"/>
    </location>
</feature>
<proteinExistence type="predicted"/>
<name>A0A174RAH7_BACT4</name>
<feature type="coiled-coil region" evidence="1">
    <location>
        <begin position="120"/>
        <end position="150"/>
    </location>
</feature>
<keyword evidence="1" id="KW-0175">Coiled coil</keyword>
<dbReference type="EMBL" id="CZBI01000002">
    <property type="protein sequence ID" value="CUP80215.1"/>
    <property type="molecule type" value="Genomic_DNA"/>
</dbReference>
<evidence type="ECO:0000313" key="3">
    <source>
        <dbReference type="Proteomes" id="UP000095541"/>
    </source>
</evidence>
<protein>
    <submittedName>
        <fullName evidence="2">Uncharacterized protein</fullName>
    </submittedName>
</protein>